<proteinExistence type="predicted"/>
<comment type="caution">
    <text evidence="2">The sequence shown here is derived from an EMBL/GenBank/DDBJ whole genome shotgun (WGS) entry which is preliminary data.</text>
</comment>
<gene>
    <name evidence="2" type="ORF">TWF481_003185</name>
</gene>
<evidence type="ECO:0000313" key="3">
    <source>
        <dbReference type="Proteomes" id="UP001370758"/>
    </source>
</evidence>
<feature type="domain" description="BTB" evidence="1">
    <location>
        <begin position="28"/>
        <end position="96"/>
    </location>
</feature>
<evidence type="ECO:0000313" key="2">
    <source>
        <dbReference type="EMBL" id="KAK6495157.1"/>
    </source>
</evidence>
<organism evidence="2 3">
    <name type="scientific">Arthrobotrys musiformis</name>
    <dbReference type="NCBI Taxonomy" id="47236"/>
    <lineage>
        <taxon>Eukaryota</taxon>
        <taxon>Fungi</taxon>
        <taxon>Dikarya</taxon>
        <taxon>Ascomycota</taxon>
        <taxon>Pezizomycotina</taxon>
        <taxon>Orbiliomycetes</taxon>
        <taxon>Orbiliales</taxon>
        <taxon>Orbiliaceae</taxon>
        <taxon>Arthrobotrys</taxon>
    </lineage>
</organism>
<protein>
    <recommendedName>
        <fullName evidence="1">BTB domain-containing protein</fullName>
    </recommendedName>
</protein>
<dbReference type="SMART" id="SM00225">
    <property type="entry name" value="BTB"/>
    <property type="match status" value="1"/>
</dbReference>
<dbReference type="CDD" id="cd18186">
    <property type="entry name" value="BTB_POZ_ZBTB_KLHL-like"/>
    <property type="match status" value="1"/>
</dbReference>
<evidence type="ECO:0000259" key="1">
    <source>
        <dbReference type="PROSITE" id="PS50097"/>
    </source>
</evidence>
<dbReference type="Pfam" id="PF00651">
    <property type="entry name" value="BTB"/>
    <property type="match status" value="1"/>
</dbReference>
<dbReference type="PROSITE" id="PS50097">
    <property type="entry name" value="BTB"/>
    <property type="match status" value="1"/>
</dbReference>
<dbReference type="AlphaFoldDB" id="A0AAV9VSI3"/>
<sequence>MSFPSGGNQGGGEPVNKLMQIRDDRETSDITLVVGKGRKEFCLHKPIICFQSSFVRTLVLAAERTGGHKLPLPMVTPEAFEVLTRWMYGGGLHLEPEYGANVIEVFIGCKYLHLDDVRRKVLDHVTRVMERHLSKPVPLEDKEEAKRIAAKAGDVIRFFVQFCNASWDIDLEKLVECAGFIIRAQCIDIDSLMDSITEAQEAWGSLFITAIIQAGKDSASACEACEACDFGREMGIQETIDRIVGTVKSQQF</sequence>
<dbReference type="SUPFAM" id="SSF54695">
    <property type="entry name" value="POZ domain"/>
    <property type="match status" value="1"/>
</dbReference>
<dbReference type="EMBL" id="JAVHJL010000013">
    <property type="protein sequence ID" value="KAK6495157.1"/>
    <property type="molecule type" value="Genomic_DNA"/>
</dbReference>
<dbReference type="Proteomes" id="UP001370758">
    <property type="component" value="Unassembled WGS sequence"/>
</dbReference>
<keyword evidence="3" id="KW-1185">Reference proteome</keyword>
<dbReference type="InterPro" id="IPR000210">
    <property type="entry name" value="BTB/POZ_dom"/>
</dbReference>
<accession>A0AAV9VSI3</accession>
<reference evidence="2 3" key="1">
    <citation type="submission" date="2023-08" db="EMBL/GenBank/DDBJ databases">
        <authorList>
            <person name="Palmer J.M."/>
        </authorList>
    </citation>
    <scope>NUCLEOTIDE SEQUENCE [LARGE SCALE GENOMIC DNA]</scope>
    <source>
        <strain evidence="2 3">TWF481</strain>
    </source>
</reference>
<dbReference type="InterPro" id="IPR011333">
    <property type="entry name" value="SKP1/BTB/POZ_sf"/>
</dbReference>
<name>A0AAV9VSI3_9PEZI</name>
<dbReference type="Gene3D" id="3.30.710.10">
    <property type="entry name" value="Potassium Channel Kv1.1, Chain A"/>
    <property type="match status" value="1"/>
</dbReference>